<dbReference type="EMBL" id="JACHBQ010000001">
    <property type="protein sequence ID" value="MBB5641540.1"/>
    <property type="molecule type" value="Genomic_DNA"/>
</dbReference>
<protein>
    <recommendedName>
        <fullName evidence="5">Heme-binding protein</fullName>
    </recommendedName>
</protein>
<dbReference type="EMBL" id="JPXF01000042">
    <property type="protein sequence ID" value="KGJ73500.1"/>
    <property type="molecule type" value="Genomic_DNA"/>
</dbReference>
<name>A0A099J606_9MICO</name>
<dbReference type="eggNOG" id="COG3449">
    <property type="taxonomic scope" value="Bacteria"/>
</dbReference>
<sequence length="172" mass="19307">MTQQQPFTVIRIYPDFELRHYPKYVLVQAAIESNFATGANLGFRPLFRFITGDNATSTKYSMTAPVIQEEKGATSQVVSFVLPDGVDEATVPLPRDGTVTITRVAPHEAAVQAFSGGWKEKRVRERASRLLIAVRREGLSPRGTPYFARFDPPWKPGFLKHNEVLVRLDSTE</sequence>
<dbReference type="AlphaFoldDB" id="A0A099J606"/>
<keyword evidence="3" id="KW-1185">Reference proteome</keyword>
<evidence type="ECO:0000313" key="3">
    <source>
        <dbReference type="Proteomes" id="UP000029864"/>
    </source>
</evidence>
<proteinExistence type="predicted"/>
<accession>A0A099J606</accession>
<evidence type="ECO:0000313" key="2">
    <source>
        <dbReference type="EMBL" id="MBB5641540.1"/>
    </source>
</evidence>
<gene>
    <name evidence="2" type="ORF">BJ997_002088</name>
    <name evidence="1" type="ORF">GY21_11030</name>
</gene>
<dbReference type="Gene3D" id="3.20.80.10">
    <property type="entry name" value="Regulatory factor, effector binding domain"/>
    <property type="match status" value="1"/>
</dbReference>
<evidence type="ECO:0000313" key="1">
    <source>
        <dbReference type="EMBL" id="KGJ73500.1"/>
    </source>
</evidence>
<dbReference type="SUPFAM" id="SSF55136">
    <property type="entry name" value="Probable bacterial effector-binding domain"/>
    <property type="match status" value="1"/>
</dbReference>
<dbReference type="OrthoDB" id="2156220at2"/>
<dbReference type="InterPro" id="IPR006917">
    <property type="entry name" value="SOUL_heme-bd"/>
</dbReference>
<reference evidence="2 4" key="2">
    <citation type="submission" date="2020-08" db="EMBL/GenBank/DDBJ databases">
        <title>Sequencing the genomes of 1000 actinobacteria strains.</title>
        <authorList>
            <person name="Klenk H.-P."/>
        </authorList>
    </citation>
    <scope>NUCLEOTIDE SEQUENCE [LARGE SCALE GENOMIC DNA]</scope>
    <source>
        <strain evidence="2 4">DSM 21065</strain>
    </source>
</reference>
<dbReference type="Pfam" id="PF04832">
    <property type="entry name" value="SOUL"/>
    <property type="match status" value="1"/>
</dbReference>
<dbReference type="PANTHER" id="PTHR11220:SF1">
    <property type="entry name" value="HEME-BINDING PROTEIN 2"/>
    <property type="match status" value="1"/>
</dbReference>
<dbReference type="PANTHER" id="PTHR11220">
    <property type="entry name" value="HEME-BINDING PROTEIN-RELATED"/>
    <property type="match status" value="1"/>
</dbReference>
<evidence type="ECO:0008006" key="5">
    <source>
        <dbReference type="Google" id="ProtNLM"/>
    </source>
</evidence>
<dbReference type="STRING" id="1001240.GY21_11030"/>
<reference evidence="1 3" key="1">
    <citation type="submission" date="2014-08" db="EMBL/GenBank/DDBJ databases">
        <authorList>
            <person name="Sisinthy S."/>
        </authorList>
    </citation>
    <scope>NUCLEOTIDE SEQUENCE [LARGE SCALE GENOMIC DNA]</scope>
    <source>
        <strain evidence="1 3">RuG17</strain>
    </source>
</reference>
<dbReference type="Proteomes" id="UP000029864">
    <property type="component" value="Unassembled WGS sequence"/>
</dbReference>
<dbReference type="RefSeq" id="WP_035836781.1">
    <property type="nucleotide sequence ID" value="NZ_JACHBQ010000001.1"/>
</dbReference>
<dbReference type="InterPro" id="IPR011256">
    <property type="entry name" value="Reg_factor_effector_dom_sf"/>
</dbReference>
<comment type="caution">
    <text evidence="1">The sequence shown here is derived from an EMBL/GenBank/DDBJ whole genome shotgun (WGS) entry which is preliminary data.</text>
</comment>
<evidence type="ECO:0000313" key="4">
    <source>
        <dbReference type="Proteomes" id="UP000561726"/>
    </source>
</evidence>
<organism evidence="1 3">
    <name type="scientific">Cryobacterium roopkundense</name>
    <dbReference type="NCBI Taxonomy" id="1001240"/>
    <lineage>
        <taxon>Bacteria</taxon>
        <taxon>Bacillati</taxon>
        <taxon>Actinomycetota</taxon>
        <taxon>Actinomycetes</taxon>
        <taxon>Micrococcales</taxon>
        <taxon>Microbacteriaceae</taxon>
        <taxon>Cryobacterium</taxon>
    </lineage>
</organism>
<dbReference type="Proteomes" id="UP000561726">
    <property type="component" value="Unassembled WGS sequence"/>
</dbReference>